<dbReference type="AlphaFoldDB" id="A0A7I7M9G5"/>
<sequence>MSTITAHPNPIVVDNTISPPETTGTTTVKYKKEPEEELWEMQPGSGWAKVNVHTLTGLGDEADYSGKYSITLTPGQIYSAGLFFPLNSPVSTDPLGTKVIVAAVLKKPTVRKLIADHSGSGGGTRLSHGIKTFKPTMLFLAAASRFRAVPDSTGIPQLVDPDAVIPAPLGPAVSHDVELKPLVPGHHYFFTAMVVDAGGNWEVLEVEQDTLKRKMTVQFPKMVVFNDGDWATTGEAEFWFDVSAGDDTRPGQSLQLFTLPEPDLDDWGETGRPYSLGYAYIENQPLTVAAGRTSIWVHSWAREDDGPWGDDTAGSAINKGKRLNLPDGPSEKVANSSFTMDVPASSGDLHYAVDVTFAVDYLP</sequence>
<evidence type="ECO:0000313" key="2">
    <source>
        <dbReference type="EMBL" id="BBX68834.1"/>
    </source>
</evidence>
<reference evidence="2 3" key="1">
    <citation type="journal article" date="2019" name="Emerg. Microbes Infect.">
        <title>Comprehensive subspecies identification of 175 nontuberculous mycobacteria species based on 7547 genomic profiles.</title>
        <authorList>
            <person name="Matsumoto Y."/>
            <person name="Kinjo T."/>
            <person name="Motooka D."/>
            <person name="Nabeya D."/>
            <person name="Jung N."/>
            <person name="Uechi K."/>
            <person name="Horii T."/>
            <person name="Iida T."/>
            <person name="Fujita J."/>
            <person name="Nakamura S."/>
        </authorList>
    </citation>
    <scope>NUCLEOTIDE SEQUENCE [LARGE SCALE GENOMIC DNA]</scope>
    <source>
        <strain evidence="2 3">JCM 13323</strain>
    </source>
</reference>
<keyword evidence="3" id="KW-1185">Reference proteome</keyword>
<evidence type="ECO:0000256" key="1">
    <source>
        <dbReference type="SAM" id="MobiDB-lite"/>
    </source>
</evidence>
<organism evidence="2 3">
    <name type="scientific">Mycolicibacterium psychrotolerans</name>
    <dbReference type="NCBI Taxonomy" id="216929"/>
    <lineage>
        <taxon>Bacteria</taxon>
        <taxon>Bacillati</taxon>
        <taxon>Actinomycetota</taxon>
        <taxon>Actinomycetes</taxon>
        <taxon>Mycobacteriales</taxon>
        <taxon>Mycobacteriaceae</taxon>
        <taxon>Mycolicibacterium</taxon>
    </lineage>
</organism>
<feature type="region of interest" description="Disordered" evidence="1">
    <location>
        <begin position="307"/>
        <end position="330"/>
    </location>
</feature>
<proteinExistence type="predicted"/>
<gene>
    <name evidence="2" type="ORF">MPSYJ_22950</name>
</gene>
<dbReference type="KEGG" id="mpsc:MPSYJ_22950"/>
<name>A0A7I7M9G5_9MYCO</name>
<dbReference type="EMBL" id="AP022574">
    <property type="protein sequence ID" value="BBX68834.1"/>
    <property type="molecule type" value="Genomic_DNA"/>
</dbReference>
<protein>
    <submittedName>
        <fullName evidence="2">Uncharacterized protein</fullName>
    </submittedName>
</protein>
<dbReference type="Proteomes" id="UP000466514">
    <property type="component" value="Chromosome"/>
</dbReference>
<evidence type="ECO:0000313" key="3">
    <source>
        <dbReference type="Proteomes" id="UP000466514"/>
    </source>
</evidence>
<accession>A0A7I7M9G5</accession>
<dbReference type="RefSeq" id="WP_163722386.1">
    <property type="nucleotide sequence ID" value="NZ_AP022574.1"/>
</dbReference>